<dbReference type="SUPFAM" id="SSF56784">
    <property type="entry name" value="HAD-like"/>
    <property type="match status" value="1"/>
</dbReference>
<dbReference type="InterPro" id="IPR023198">
    <property type="entry name" value="PGP-like_dom2"/>
</dbReference>
<dbReference type="GO" id="GO:0005829">
    <property type="term" value="C:cytosol"/>
    <property type="evidence" value="ECO:0007669"/>
    <property type="project" value="TreeGrafter"/>
</dbReference>
<dbReference type="Gene3D" id="1.10.150.240">
    <property type="entry name" value="Putative phosphatase, domain 2"/>
    <property type="match status" value="1"/>
</dbReference>
<protein>
    <recommendedName>
        <fullName evidence="4">phosphoglycolate phosphatase</fullName>
        <ecNumber evidence="4">3.1.3.18</ecNumber>
    </recommendedName>
</protein>
<dbReference type="EMBL" id="APNK01000013">
    <property type="protein sequence ID" value="KEZ77351.1"/>
    <property type="molecule type" value="Genomic_DNA"/>
</dbReference>
<dbReference type="Gene3D" id="3.40.50.1000">
    <property type="entry name" value="HAD superfamily/HAD-like"/>
    <property type="match status" value="1"/>
</dbReference>
<accession>A0A084IKW7</accession>
<evidence type="ECO:0000313" key="6">
    <source>
        <dbReference type="Proteomes" id="UP000028302"/>
    </source>
</evidence>
<dbReference type="SFLD" id="SFLDS00003">
    <property type="entry name" value="Haloacid_Dehalogenase"/>
    <property type="match status" value="1"/>
</dbReference>
<comment type="pathway">
    <text evidence="2">Organic acid metabolism; glycolate biosynthesis; glycolate from 2-phosphoglycolate: step 1/1.</text>
</comment>
<gene>
    <name evidence="5" type="ORF">C41B8_09993</name>
</gene>
<dbReference type="InterPro" id="IPR041492">
    <property type="entry name" value="HAD_2"/>
</dbReference>
<keyword evidence="6" id="KW-1185">Reference proteome</keyword>
<dbReference type="EC" id="3.1.3.18" evidence="4"/>
<dbReference type="PANTHER" id="PTHR43434">
    <property type="entry name" value="PHOSPHOGLYCOLATE PHOSPHATASE"/>
    <property type="match status" value="1"/>
</dbReference>
<dbReference type="SFLD" id="SFLDG01129">
    <property type="entry name" value="C1.5:_HAD__Beta-PGM__Phosphata"/>
    <property type="match status" value="1"/>
</dbReference>
<dbReference type="PANTHER" id="PTHR43434:SF1">
    <property type="entry name" value="PHOSPHOGLYCOLATE PHOSPHATASE"/>
    <property type="match status" value="1"/>
</dbReference>
<sequence length="231" mass="25173">MVAALIKAVVFDFDGTLVLSNQIKYDAFQQTAEAHGLDPERVMALRHTHPGANRHQIFAELSRQLRAEGFDHIPDGPTFVATYADIVTREVTRCDWVPGAEATLDRLAARGLALFINSATPSDGLLPIVEKRGMHTRFQAVLGGPDSKIDNLNRIARQTALEPTAMVMIGDGEDDRIAAASFGCHFIGVELETEDHGRPAHRLTVRPTHLVPDLSGVPELIDAIVADRSTP</sequence>
<dbReference type="OrthoDB" id="9776368at2"/>
<dbReference type="PROSITE" id="PS01228">
    <property type="entry name" value="COF_1"/>
    <property type="match status" value="1"/>
</dbReference>
<dbReference type="InterPro" id="IPR036412">
    <property type="entry name" value="HAD-like_sf"/>
</dbReference>
<organism evidence="5 6">
    <name type="scientific">Salinisphaera hydrothermalis (strain C41B8)</name>
    <dbReference type="NCBI Taxonomy" id="1304275"/>
    <lineage>
        <taxon>Bacteria</taxon>
        <taxon>Pseudomonadati</taxon>
        <taxon>Pseudomonadota</taxon>
        <taxon>Gammaproteobacteria</taxon>
        <taxon>Salinisphaerales</taxon>
        <taxon>Salinisphaeraceae</taxon>
        <taxon>Salinisphaera</taxon>
    </lineage>
</organism>
<reference evidence="5 6" key="1">
    <citation type="submission" date="2013-03" db="EMBL/GenBank/DDBJ databases">
        <title>Salinisphaera hydrothermalis C41B8 Genome Sequencing.</title>
        <authorList>
            <person name="Li C."/>
            <person name="Lai Q."/>
            <person name="Shao Z."/>
        </authorList>
    </citation>
    <scope>NUCLEOTIDE SEQUENCE [LARGE SCALE GENOMIC DNA]</scope>
    <source>
        <strain evidence="5 6">C41B8</strain>
    </source>
</reference>
<dbReference type="STRING" id="1304275.C41B8_09993"/>
<dbReference type="InterPro" id="IPR023214">
    <property type="entry name" value="HAD_sf"/>
</dbReference>
<dbReference type="AlphaFoldDB" id="A0A084IKW7"/>
<dbReference type="Pfam" id="PF13419">
    <property type="entry name" value="HAD_2"/>
    <property type="match status" value="1"/>
</dbReference>
<dbReference type="eggNOG" id="COG0546">
    <property type="taxonomic scope" value="Bacteria"/>
</dbReference>
<evidence type="ECO:0000256" key="3">
    <source>
        <dbReference type="ARBA" id="ARBA00006171"/>
    </source>
</evidence>
<comment type="similarity">
    <text evidence="3">Belongs to the HAD-like hydrolase superfamily. CbbY/CbbZ/Gph/YieH family.</text>
</comment>
<dbReference type="InterPro" id="IPR050155">
    <property type="entry name" value="HAD-like_hydrolase_sf"/>
</dbReference>
<evidence type="ECO:0000256" key="2">
    <source>
        <dbReference type="ARBA" id="ARBA00004818"/>
    </source>
</evidence>
<name>A0A084IKW7_SALHC</name>
<comment type="catalytic activity">
    <reaction evidence="1">
        <text>2-phosphoglycolate + H2O = glycolate + phosphate</text>
        <dbReference type="Rhea" id="RHEA:14369"/>
        <dbReference type="ChEBI" id="CHEBI:15377"/>
        <dbReference type="ChEBI" id="CHEBI:29805"/>
        <dbReference type="ChEBI" id="CHEBI:43474"/>
        <dbReference type="ChEBI" id="CHEBI:58033"/>
        <dbReference type="EC" id="3.1.3.18"/>
    </reaction>
</comment>
<evidence type="ECO:0000256" key="1">
    <source>
        <dbReference type="ARBA" id="ARBA00000830"/>
    </source>
</evidence>
<comment type="caution">
    <text evidence="5">The sequence shown here is derived from an EMBL/GenBank/DDBJ whole genome shotgun (WGS) entry which is preliminary data.</text>
</comment>
<dbReference type="Proteomes" id="UP000028302">
    <property type="component" value="Unassembled WGS sequence"/>
</dbReference>
<dbReference type="GO" id="GO:0006281">
    <property type="term" value="P:DNA repair"/>
    <property type="evidence" value="ECO:0007669"/>
    <property type="project" value="TreeGrafter"/>
</dbReference>
<proteinExistence type="inferred from homology"/>
<dbReference type="GO" id="GO:0008967">
    <property type="term" value="F:phosphoglycolate phosphatase activity"/>
    <property type="evidence" value="ECO:0007669"/>
    <property type="project" value="UniProtKB-EC"/>
</dbReference>
<evidence type="ECO:0000313" key="5">
    <source>
        <dbReference type="EMBL" id="KEZ77351.1"/>
    </source>
</evidence>
<evidence type="ECO:0000256" key="4">
    <source>
        <dbReference type="ARBA" id="ARBA00013078"/>
    </source>
</evidence>